<comment type="subcellular location">
    <subcellularLocation>
        <location evidence="4 5">Cytoplasm</location>
    </subcellularLocation>
</comment>
<organism evidence="7 8">
    <name type="scientific">Capsaspora owczarzaki (strain ATCC 30864)</name>
    <dbReference type="NCBI Taxonomy" id="595528"/>
    <lineage>
        <taxon>Eukaryota</taxon>
        <taxon>Filasterea</taxon>
        <taxon>Capsaspora</taxon>
    </lineage>
</organism>
<dbReference type="GO" id="GO:0033290">
    <property type="term" value="C:eukaryotic 48S preinitiation complex"/>
    <property type="evidence" value="ECO:0007669"/>
    <property type="project" value="UniProtKB-UniRule"/>
</dbReference>
<proteinExistence type="inferred from homology"/>
<dbReference type="InParanoid" id="A0A0D2X1M8"/>
<evidence type="ECO:0000256" key="2">
    <source>
        <dbReference type="ARBA" id="ARBA00022540"/>
    </source>
</evidence>
<evidence type="ECO:0000256" key="5">
    <source>
        <dbReference type="PIRNR" id="PIRNR016255"/>
    </source>
</evidence>
<evidence type="ECO:0000256" key="4">
    <source>
        <dbReference type="HAMAP-Rule" id="MF_03004"/>
    </source>
</evidence>
<comment type="similarity">
    <text evidence="4 5">Belongs to the eIF-3 subunit E family.</text>
</comment>
<dbReference type="InterPro" id="IPR016650">
    <property type="entry name" value="eIF3e"/>
</dbReference>
<dbReference type="InterPro" id="IPR000717">
    <property type="entry name" value="PCI_dom"/>
</dbReference>
<dbReference type="PROSITE" id="PS50250">
    <property type="entry name" value="PCI"/>
    <property type="match status" value="1"/>
</dbReference>
<name>A0A0D2X1M8_CAPO3</name>
<dbReference type="eggNOG" id="KOG2758">
    <property type="taxonomic scope" value="Eukaryota"/>
</dbReference>
<evidence type="ECO:0000256" key="3">
    <source>
        <dbReference type="ARBA" id="ARBA00022917"/>
    </source>
</evidence>
<accession>A0A0D2X1M8</accession>
<evidence type="ECO:0000313" key="8">
    <source>
        <dbReference type="Proteomes" id="UP000008743"/>
    </source>
</evidence>
<dbReference type="SUPFAM" id="SSF46785">
    <property type="entry name" value="Winged helix' DNA-binding domain"/>
    <property type="match status" value="1"/>
</dbReference>
<dbReference type="GO" id="GO:0016282">
    <property type="term" value="C:eukaryotic 43S preinitiation complex"/>
    <property type="evidence" value="ECO:0007669"/>
    <property type="project" value="UniProtKB-UniRule"/>
</dbReference>
<keyword evidence="3 4" id="KW-0648">Protein biosynthesis</keyword>
<comment type="function">
    <text evidence="4">Component of the eukaryotic translation initiation factor 3 (eIF-3) complex, which is involved in protein synthesis of a specialized repertoire of mRNAs and, together with other initiation factors, stimulates binding of mRNA and methionyl-tRNAi to the 40S ribosome. The eIF-3 complex specifically targets and initiates translation of a subset of mRNAs involved in cell proliferation.</text>
</comment>
<reference evidence="8" key="1">
    <citation type="submission" date="2011-02" db="EMBL/GenBank/DDBJ databases">
        <title>The Genome Sequence of Capsaspora owczarzaki ATCC 30864.</title>
        <authorList>
            <person name="Russ C."/>
            <person name="Cuomo C."/>
            <person name="Burger G."/>
            <person name="Gray M.W."/>
            <person name="Holland P.W.H."/>
            <person name="King N."/>
            <person name="Lang F.B.F."/>
            <person name="Roger A.J."/>
            <person name="Ruiz-Trillo I."/>
            <person name="Young S.K."/>
            <person name="Zeng Q."/>
            <person name="Gargeya S."/>
            <person name="Alvarado L."/>
            <person name="Berlin A."/>
            <person name="Chapman S.B."/>
            <person name="Chen Z."/>
            <person name="Freedman E."/>
            <person name="Gellesch M."/>
            <person name="Goldberg J."/>
            <person name="Griggs A."/>
            <person name="Gujja S."/>
            <person name="Heilman E."/>
            <person name="Heiman D."/>
            <person name="Howarth C."/>
            <person name="Mehta T."/>
            <person name="Neiman D."/>
            <person name="Pearson M."/>
            <person name="Roberts A."/>
            <person name="Saif S."/>
            <person name="Shea T."/>
            <person name="Shenoy N."/>
            <person name="Sisk P."/>
            <person name="Stolte C."/>
            <person name="Sykes S."/>
            <person name="White J."/>
            <person name="Yandava C."/>
            <person name="Haas B."/>
            <person name="Nusbaum C."/>
            <person name="Birren B."/>
        </authorList>
    </citation>
    <scope>NUCLEOTIDE SEQUENCE</scope>
    <source>
        <strain evidence="8">ATCC 30864</strain>
    </source>
</reference>
<dbReference type="CDD" id="cd21378">
    <property type="entry name" value="eIF3E"/>
    <property type="match status" value="1"/>
</dbReference>
<dbReference type="PANTHER" id="PTHR10317">
    <property type="entry name" value="EUKARYOTIC TRANSLATION INITIATION FACTOR 3 SUBUNIT E"/>
    <property type="match status" value="1"/>
</dbReference>
<dbReference type="SMART" id="SM01186">
    <property type="entry name" value="eIF3_N"/>
    <property type="match status" value="1"/>
</dbReference>
<dbReference type="EMBL" id="KE346362">
    <property type="protein sequence ID" value="KJE91084.1"/>
    <property type="molecule type" value="Genomic_DNA"/>
</dbReference>
<dbReference type="GO" id="GO:0003743">
    <property type="term" value="F:translation initiation factor activity"/>
    <property type="evidence" value="ECO:0007669"/>
    <property type="project" value="UniProtKB-UniRule"/>
</dbReference>
<dbReference type="Pfam" id="PF01399">
    <property type="entry name" value="PCI"/>
    <property type="match status" value="1"/>
</dbReference>
<dbReference type="HAMAP" id="MF_03004">
    <property type="entry name" value="eIF3e"/>
    <property type="match status" value="1"/>
</dbReference>
<keyword evidence="2 4" id="KW-0396">Initiation factor</keyword>
<dbReference type="PhylomeDB" id="A0A0D2X1M8"/>
<dbReference type="AlphaFoldDB" id="A0A0D2X1M8"/>
<gene>
    <name evidence="7" type="ORF">CAOG_002273</name>
</gene>
<dbReference type="InterPro" id="IPR019010">
    <property type="entry name" value="eIF3e_N"/>
</dbReference>
<dbReference type="GO" id="GO:0071540">
    <property type="term" value="C:eukaryotic translation initiation factor 3 complex, eIF3e"/>
    <property type="evidence" value="ECO:0007669"/>
    <property type="project" value="UniProtKB-UniRule"/>
</dbReference>
<comment type="subunit">
    <text evidence="4 5">Component of the eukaryotic translation initiation factor 3 (eIF-3) complex.</text>
</comment>
<dbReference type="Pfam" id="PF09440">
    <property type="entry name" value="eIF3_N"/>
    <property type="match status" value="1"/>
</dbReference>
<dbReference type="Proteomes" id="UP000008743">
    <property type="component" value="Unassembled WGS sequence"/>
</dbReference>
<dbReference type="OrthoDB" id="417252at2759"/>
<dbReference type="STRING" id="595528.A0A0D2X1M8"/>
<dbReference type="GO" id="GO:0001732">
    <property type="term" value="P:formation of cytoplasmic translation initiation complex"/>
    <property type="evidence" value="ECO:0007669"/>
    <property type="project" value="UniProtKB-UniRule"/>
</dbReference>
<protein>
    <recommendedName>
        <fullName evidence="4 5">Eukaryotic translation initiation factor 3 subunit E</fullName>
        <shortName evidence="4">eIF3e</shortName>
    </recommendedName>
    <alternativeName>
        <fullName evidence="4">Eukaryotic translation initiation factor 3 subunit 6</fullName>
    </alternativeName>
</protein>
<evidence type="ECO:0000259" key="6">
    <source>
        <dbReference type="PROSITE" id="PS50250"/>
    </source>
</evidence>
<sequence>MLFNLCVGERAKFPGHVAHFFHVAFCPMSQYCCNNAFRSFSLNHCQIYADEEIARGKLDLISSTNMVDFAIDIYKTIQQTEEAPADLVEKRESTVARLKVLHNSAEPVLNLFQNEEVIKQLRQDKQHNLQYLQQHHQFQPEMLDTLYEYAKFQFDCGNYTGAADYLYHFNLLSTDTERTFSALWGKLACEILLHNWETALEEMTRLKEIIDSRTFATPLLQLQQRTWLIHWSLFIFFHHPRGRDGIVDLFFQTPYLNAIQTTCPHMLRYLATAVITNKRRRPMLKDLVRIIQQESYTYRDPITQLLECLYVNYDFDAAQLVLRECEKVVNNDFFLCSLLDDFIESARMLIFETYCRIHEVISIGLLAEKLNMTADDAERWIVNLIRNAKMDAKIDSQLSHVVMGAPTKNIHQDIIEKTNILSFRAQLLSSALDKLPSDSQKVQDPADL</sequence>
<keyword evidence="1 4" id="KW-0963">Cytoplasm</keyword>
<dbReference type="InterPro" id="IPR036390">
    <property type="entry name" value="WH_DNA-bd_sf"/>
</dbReference>
<evidence type="ECO:0000313" key="7">
    <source>
        <dbReference type="EMBL" id="KJE91084.1"/>
    </source>
</evidence>
<dbReference type="SMART" id="SM00088">
    <property type="entry name" value="PINT"/>
    <property type="match status" value="1"/>
</dbReference>
<dbReference type="FunCoup" id="A0A0D2X1M8">
    <property type="interactions" value="813"/>
</dbReference>
<evidence type="ECO:0000256" key="1">
    <source>
        <dbReference type="ARBA" id="ARBA00022490"/>
    </source>
</evidence>
<feature type="domain" description="PCI" evidence="6">
    <location>
        <begin position="235"/>
        <end position="408"/>
    </location>
</feature>
<dbReference type="PIRSF" id="PIRSF016255">
    <property type="entry name" value="eIF3e_su6"/>
    <property type="match status" value="1"/>
</dbReference>
<keyword evidence="8" id="KW-1185">Reference proteome</keyword>